<dbReference type="Proteomes" id="UP000266796">
    <property type="component" value="Chromosome"/>
</dbReference>
<gene>
    <name evidence="1" type="ORF">CKSOR_00036</name>
</gene>
<name>A0A3Q8F617_9PROT</name>
<evidence type="ECO:0000313" key="1">
    <source>
        <dbReference type="EMBL" id="AWD32181.1"/>
    </source>
</evidence>
<keyword evidence="2" id="KW-1185">Reference proteome</keyword>
<dbReference type="SUPFAM" id="SSF55811">
    <property type="entry name" value="Nudix"/>
    <property type="match status" value="1"/>
</dbReference>
<organism evidence="1 2">
    <name type="scientific">Candidatus Kinetoplastidibacterium kentomonadis</name>
    <dbReference type="NCBI Taxonomy" id="1576550"/>
    <lineage>
        <taxon>Bacteria</taxon>
        <taxon>Pseudomonadati</taxon>
        <taxon>Pseudomonadota</taxon>
        <taxon>Betaproteobacteria</taxon>
        <taxon>Candidatus Kinetoplastidibacterium</taxon>
    </lineage>
</organism>
<dbReference type="KEGG" id="kso:CKSOR_00036"/>
<accession>A0A3Q8F617</accession>
<dbReference type="Gene3D" id="3.90.79.10">
    <property type="entry name" value="Nucleoside Triphosphate Pyrophosphohydrolase"/>
    <property type="match status" value="1"/>
</dbReference>
<reference evidence="1 2" key="1">
    <citation type="journal article" date="2018" name="Parasitology">
        <title>The reduced genome of Candidatus Kinetoplastibacterium sorsogonicusi, the endosymbiont of Kentomonas sorsogonicus (Trypanosomatidae): loss of the haem-synthesis pathway.</title>
        <authorList>
            <person name="Silva F.M."/>
            <person name="Kostygov A.Y."/>
            <person name="Spodareva V.V."/>
            <person name="Butenko A."/>
            <person name="Tossou R."/>
            <person name="Lukes J."/>
            <person name="Yurchenko V."/>
            <person name="Alves J.M.P."/>
        </authorList>
    </citation>
    <scope>NUCLEOTIDE SEQUENCE [LARGE SCALE GENOMIC DNA]</scope>
    <source>
        <strain evidence="1 2">MF-08</strain>
    </source>
</reference>
<evidence type="ECO:0008006" key="3">
    <source>
        <dbReference type="Google" id="ProtNLM"/>
    </source>
</evidence>
<dbReference type="InterPro" id="IPR015797">
    <property type="entry name" value="NUDIX_hydrolase-like_dom_sf"/>
</dbReference>
<dbReference type="RefSeq" id="WP_108673606.1">
    <property type="nucleotide sequence ID" value="NZ_CP025628.1"/>
</dbReference>
<evidence type="ECO:0000313" key="2">
    <source>
        <dbReference type="Proteomes" id="UP000266796"/>
    </source>
</evidence>
<proteinExistence type="predicted"/>
<dbReference type="OrthoDB" id="5621792at2"/>
<dbReference type="EMBL" id="CP025628">
    <property type="protein sequence ID" value="AWD32181.1"/>
    <property type="molecule type" value="Genomic_DNA"/>
</dbReference>
<dbReference type="AlphaFoldDB" id="A0A3Q8F617"/>
<protein>
    <recommendedName>
        <fullName evidence="3">Nudix hydrolase domain-containing protein</fullName>
    </recommendedName>
</protein>
<sequence>MSKNLLFLNKLYYIFNQLILSAQEKPKVNKLITFISNYPCGITDIDISYLIHDAKLGIIINNCLFIGRKLITKKELNNIIYEISILLERENIIQKTSIEFLDVFSNYGNIICKIPRSIVRILGLHTKAVHLNGFTKNNKIYISQRSVKKIINPNKLNTLVSGLVSHNEKVNVTLERESFEEAKIYKNQLYNRSKIKKLINIYKNIDYGFQNEEILSSNCLFNINQQFKNQDGEISNFFLLSYEDLLYLITKKYFTIESSLVLLDYLISYYKYKIK</sequence>